<feature type="region of interest" description="Disordered" evidence="1">
    <location>
        <begin position="171"/>
        <end position="201"/>
    </location>
</feature>
<dbReference type="PANTHER" id="PTHR47820:SF3">
    <property type="entry name" value="OS07G0499800 PROTEIN"/>
    <property type="match status" value="1"/>
</dbReference>
<feature type="compositionally biased region" description="Basic and acidic residues" evidence="1">
    <location>
        <begin position="311"/>
        <end position="328"/>
    </location>
</feature>
<accession>A0A426XFN6</accession>
<feature type="compositionally biased region" description="Low complexity" evidence="1">
    <location>
        <begin position="186"/>
        <end position="197"/>
    </location>
</feature>
<dbReference type="Proteomes" id="UP000287651">
    <property type="component" value="Unassembled WGS sequence"/>
</dbReference>
<name>A0A426XFN6_ENSVE</name>
<dbReference type="AlphaFoldDB" id="A0A426XFN6"/>
<feature type="compositionally biased region" description="Polar residues" evidence="1">
    <location>
        <begin position="238"/>
        <end position="249"/>
    </location>
</feature>
<feature type="compositionally biased region" description="Acidic residues" evidence="1">
    <location>
        <begin position="252"/>
        <end position="264"/>
    </location>
</feature>
<sequence length="410" mass="44190">MKRLFPSYIALAENPSLLHRHPRQSFLLPSFSFLSPFGMASSVASMHAADDWRDPSRLAAAVFGAAHARTSFSPANLRKVLVRQPQTTDAPSSSCSTSSSLVASTAVADSVVANEDDRGSSVNAKKPQSQILDRWAAREAREMVTTIERQAHEAEISALTTIAQPVSARAASLLREASPEPSETCSGSAPASSSGAGDVPRSVRASSLIQMWRELEAEAGLTPKHRPASSGGIADNANAASTDEPSGVNSDGVEDSDASGDWESDMTTTATSEPANPPSSTNENKKGRVGSIVKMLTSGDRTRNSMAPLNHDTKPLRRENPVTTDKADSFCSTGSSSLRLRGLRGRREMEDLFARMEEDRRKELVALADHQCVSRFAYRVRLQVNCNSLSYSFHILLVVTMQEASHFSRV</sequence>
<evidence type="ECO:0000313" key="2">
    <source>
        <dbReference type="EMBL" id="RRT38285.1"/>
    </source>
</evidence>
<evidence type="ECO:0000256" key="1">
    <source>
        <dbReference type="SAM" id="MobiDB-lite"/>
    </source>
</evidence>
<feature type="compositionally biased region" description="Polar residues" evidence="1">
    <location>
        <begin position="265"/>
        <end position="282"/>
    </location>
</feature>
<gene>
    <name evidence="2" type="ORF">B296_00049318</name>
</gene>
<reference evidence="2 3" key="1">
    <citation type="journal article" date="2014" name="Agronomy (Basel)">
        <title>A Draft Genome Sequence for Ensete ventricosum, the Drought-Tolerant Tree Against Hunger.</title>
        <authorList>
            <person name="Harrison J."/>
            <person name="Moore K.A."/>
            <person name="Paszkiewicz K."/>
            <person name="Jones T."/>
            <person name="Grant M."/>
            <person name="Ambacheew D."/>
            <person name="Muzemil S."/>
            <person name="Studholme D.J."/>
        </authorList>
    </citation>
    <scope>NUCLEOTIDE SEQUENCE [LARGE SCALE GENOMIC DNA]</scope>
</reference>
<evidence type="ECO:0000313" key="3">
    <source>
        <dbReference type="Proteomes" id="UP000287651"/>
    </source>
</evidence>
<dbReference type="EMBL" id="AMZH03021346">
    <property type="protein sequence ID" value="RRT38285.1"/>
    <property type="molecule type" value="Genomic_DNA"/>
</dbReference>
<proteinExistence type="predicted"/>
<dbReference type="PANTHER" id="PTHR47820">
    <property type="entry name" value="BNAC05G24000D PROTEIN"/>
    <property type="match status" value="1"/>
</dbReference>
<organism evidence="2 3">
    <name type="scientific">Ensete ventricosum</name>
    <name type="common">Abyssinian banana</name>
    <name type="synonym">Musa ensete</name>
    <dbReference type="NCBI Taxonomy" id="4639"/>
    <lineage>
        <taxon>Eukaryota</taxon>
        <taxon>Viridiplantae</taxon>
        <taxon>Streptophyta</taxon>
        <taxon>Embryophyta</taxon>
        <taxon>Tracheophyta</taxon>
        <taxon>Spermatophyta</taxon>
        <taxon>Magnoliopsida</taxon>
        <taxon>Liliopsida</taxon>
        <taxon>Zingiberales</taxon>
        <taxon>Musaceae</taxon>
        <taxon>Ensete</taxon>
    </lineage>
</organism>
<comment type="caution">
    <text evidence="2">The sequence shown here is derived from an EMBL/GenBank/DDBJ whole genome shotgun (WGS) entry which is preliminary data.</text>
</comment>
<protein>
    <submittedName>
        <fullName evidence="2">Uncharacterized protein</fullName>
    </submittedName>
</protein>
<feature type="region of interest" description="Disordered" evidence="1">
    <location>
        <begin position="219"/>
        <end position="330"/>
    </location>
</feature>